<evidence type="ECO:0000313" key="1">
    <source>
        <dbReference type="EMBL" id="RPD54987.1"/>
    </source>
</evidence>
<dbReference type="SUPFAM" id="SSF56219">
    <property type="entry name" value="DNase I-like"/>
    <property type="match status" value="1"/>
</dbReference>
<accession>A0A5C2RWI4</accession>
<dbReference type="Proteomes" id="UP000313359">
    <property type="component" value="Unassembled WGS sequence"/>
</dbReference>
<name>A0A5C2RWI4_9APHY</name>
<dbReference type="STRING" id="1328759.A0A5C2RWI4"/>
<sequence length="175" mass="20251">MALPPSLPTLRAARTKNLTRPDNVFCSEELLDRITLCSVDMVYQGPKSDHFPIITHLEVPLAKAREEVRRNFRVVDWEEFRRTLGQELERAQLVEQIDSPQAFDDTLDKLLNAINVAIEVHVPRTSITPYTKPWFTSELAEARCKMHDLVKEAKRFKADPLHASHRAYKKAQNQY</sequence>
<evidence type="ECO:0000313" key="2">
    <source>
        <dbReference type="Proteomes" id="UP000313359"/>
    </source>
</evidence>
<protein>
    <recommendedName>
        <fullName evidence="3">Endonuclease/exonuclease/phosphatase domain-containing protein</fullName>
    </recommendedName>
</protein>
<gene>
    <name evidence="1" type="ORF">L227DRAFT_488118</name>
</gene>
<proteinExistence type="predicted"/>
<dbReference type="Gene3D" id="3.60.10.10">
    <property type="entry name" value="Endonuclease/exonuclease/phosphatase"/>
    <property type="match status" value="1"/>
</dbReference>
<evidence type="ECO:0008006" key="3">
    <source>
        <dbReference type="Google" id="ProtNLM"/>
    </source>
</evidence>
<dbReference type="EMBL" id="ML122299">
    <property type="protein sequence ID" value="RPD54987.1"/>
    <property type="molecule type" value="Genomic_DNA"/>
</dbReference>
<organism evidence="1 2">
    <name type="scientific">Lentinus tigrinus ALCF2SS1-6</name>
    <dbReference type="NCBI Taxonomy" id="1328759"/>
    <lineage>
        <taxon>Eukaryota</taxon>
        <taxon>Fungi</taxon>
        <taxon>Dikarya</taxon>
        <taxon>Basidiomycota</taxon>
        <taxon>Agaricomycotina</taxon>
        <taxon>Agaricomycetes</taxon>
        <taxon>Polyporales</taxon>
        <taxon>Polyporaceae</taxon>
        <taxon>Lentinus</taxon>
    </lineage>
</organism>
<feature type="non-terminal residue" evidence="1">
    <location>
        <position position="175"/>
    </location>
</feature>
<dbReference type="OrthoDB" id="2830306at2759"/>
<keyword evidence="2" id="KW-1185">Reference proteome</keyword>
<reference evidence="1" key="1">
    <citation type="journal article" date="2018" name="Genome Biol. Evol.">
        <title>Genomics and development of Lentinus tigrinus, a white-rot wood-decaying mushroom with dimorphic fruiting bodies.</title>
        <authorList>
            <person name="Wu B."/>
            <person name="Xu Z."/>
            <person name="Knudson A."/>
            <person name="Carlson A."/>
            <person name="Chen N."/>
            <person name="Kovaka S."/>
            <person name="LaButti K."/>
            <person name="Lipzen A."/>
            <person name="Pennachio C."/>
            <person name="Riley R."/>
            <person name="Schakwitz W."/>
            <person name="Umezawa K."/>
            <person name="Ohm R.A."/>
            <person name="Grigoriev I.V."/>
            <person name="Nagy L.G."/>
            <person name="Gibbons J."/>
            <person name="Hibbett D."/>
        </authorList>
    </citation>
    <scope>NUCLEOTIDE SEQUENCE [LARGE SCALE GENOMIC DNA]</scope>
    <source>
        <strain evidence="1">ALCF2SS1-6</strain>
    </source>
</reference>
<dbReference type="AlphaFoldDB" id="A0A5C2RWI4"/>
<dbReference type="InterPro" id="IPR036691">
    <property type="entry name" value="Endo/exonu/phosph_ase_sf"/>
</dbReference>